<evidence type="ECO:0000256" key="1">
    <source>
        <dbReference type="SAM" id="Coils"/>
    </source>
</evidence>
<protein>
    <submittedName>
        <fullName evidence="2">Uncharacterized protein</fullName>
    </submittedName>
</protein>
<proteinExistence type="predicted"/>
<keyword evidence="1" id="KW-0175">Coiled coil</keyword>
<dbReference type="EMBL" id="CP042192">
    <property type="protein sequence ID" value="QDS72573.1"/>
    <property type="molecule type" value="Genomic_DNA"/>
</dbReference>
<sequence>MANLGNDMESNIYLLPILKRRLYDPLEYPEDPVDPLVPLICKGYQLVRWLGGGKLGMKSSDVDAVCRATMELDIRRLFLQWDVYQQSRLREEQLSRYLRDGIITIPFYFRLMGRERTQCYRNWLRILQHMKLFVPYIQSPYILRPCARTSYERWRSDMMELRRLKDRLHEEFERWLARRNLAIGSTHLRQWVEAKRGDDRPPVILPEYIRDILDSIRTTLIPSRRCSAEGTGGW</sequence>
<keyword evidence="3" id="KW-1185">Reference proteome</keyword>
<reference evidence="2 3" key="1">
    <citation type="submission" date="2019-07" db="EMBL/GenBank/DDBJ databases">
        <title>Finished genome of Venturia effusa.</title>
        <authorList>
            <person name="Young C.A."/>
            <person name="Cox M.P."/>
            <person name="Ganley A.R.D."/>
            <person name="David W.J."/>
        </authorList>
    </citation>
    <scope>NUCLEOTIDE SEQUENCE [LARGE SCALE GENOMIC DNA]</scope>
    <source>
        <strain evidence="3">albino</strain>
    </source>
</reference>
<evidence type="ECO:0000313" key="2">
    <source>
        <dbReference type="EMBL" id="QDS72573.1"/>
    </source>
</evidence>
<gene>
    <name evidence="2" type="ORF">FKW77_000859</name>
</gene>
<feature type="coiled-coil region" evidence="1">
    <location>
        <begin position="151"/>
        <end position="178"/>
    </location>
</feature>
<dbReference type="Proteomes" id="UP000316270">
    <property type="component" value="Chromosome 8"/>
</dbReference>
<name>A0A517LAB0_9PEZI</name>
<evidence type="ECO:0000313" key="3">
    <source>
        <dbReference type="Proteomes" id="UP000316270"/>
    </source>
</evidence>
<accession>A0A517LAB0</accession>
<dbReference type="AlphaFoldDB" id="A0A517LAB0"/>
<organism evidence="2 3">
    <name type="scientific">Venturia effusa</name>
    <dbReference type="NCBI Taxonomy" id="50376"/>
    <lineage>
        <taxon>Eukaryota</taxon>
        <taxon>Fungi</taxon>
        <taxon>Dikarya</taxon>
        <taxon>Ascomycota</taxon>
        <taxon>Pezizomycotina</taxon>
        <taxon>Dothideomycetes</taxon>
        <taxon>Pleosporomycetidae</taxon>
        <taxon>Venturiales</taxon>
        <taxon>Venturiaceae</taxon>
        <taxon>Venturia</taxon>
    </lineage>
</organism>